<keyword evidence="4" id="KW-0378">Hydrolase</keyword>
<organism evidence="4 5">
    <name type="scientific">Shinella kummerowiae</name>
    <dbReference type="NCBI Taxonomy" id="417745"/>
    <lineage>
        <taxon>Bacteria</taxon>
        <taxon>Pseudomonadati</taxon>
        <taxon>Pseudomonadota</taxon>
        <taxon>Alphaproteobacteria</taxon>
        <taxon>Hyphomicrobiales</taxon>
        <taxon>Rhizobiaceae</taxon>
        <taxon>Shinella</taxon>
    </lineage>
</organism>
<accession>A0A6N8SMQ7</accession>
<dbReference type="SUPFAM" id="SSF53474">
    <property type="entry name" value="alpha/beta-Hydrolases"/>
    <property type="match status" value="1"/>
</dbReference>
<dbReference type="Proteomes" id="UP000435802">
    <property type="component" value="Unassembled WGS sequence"/>
</dbReference>
<sequence length="341" mass="36434">MKPLSTAAALLLALFSAIAPVDPSAAQQPGAEPLGLYHEIHGEGEPLVLLHGAFMTIETNWASSLAELALSRKVVAVELQGHGRTADRNGPLRYDTMADDVARLLETLGIEKAAVLGYSMGGNVALQLALRHPDRVEHIVAISAAASDKGLAAGHKDMAQHLSADMFQGTPLVAEYEKLSPRPDFPGLVGKAKQLELTSFDWTADLARIKARTLPIAGDADVVTLDHPADIHRALGGHANGDINGPSRAQLLVLPATTHMGILQSRSGHRRHKGLPGSTGAAIIIEERDRQRLCHAEPFRNQQPPSASASKHSRDEIFGSGGQLHSNTHTEIITYRFSTVI</sequence>
<feature type="chain" id="PRO_5027001403" evidence="2">
    <location>
        <begin position="20"/>
        <end position="341"/>
    </location>
</feature>
<feature type="compositionally biased region" description="Polar residues" evidence="1">
    <location>
        <begin position="300"/>
        <end position="310"/>
    </location>
</feature>
<evidence type="ECO:0000313" key="5">
    <source>
        <dbReference type="Proteomes" id="UP000435802"/>
    </source>
</evidence>
<evidence type="ECO:0000256" key="1">
    <source>
        <dbReference type="SAM" id="MobiDB-lite"/>
    </source>
</evidence>
<comment type="caution">
    <text evidence="4">The sequence shown here is derived from an EMBL/GenBank/DDBJ whole genome shotgun (WGS) entry which is preliminary data.</text>
</comment>
<dbReference type="InterPro" id="IPR029058">
    <property type="entry name" value="AB_hydrolase_fold"/>
</dbReference>
<dbReference type="Pfam" id="PF00561">
    <property type="entry name" value="Abhydrolase_1"/>
    <property type="match status" value="1"/>
</dbReference>
<feature type="domain" description="AB hydrolase-1" evidence="3">
    <location>
        <begin position="46"/>
        <end position="149"/>
    </location>
</feature>
<dbReference type="PANTHER" id="PTHR43433:SF5">
    <property type="entry name" value="AB HYDROLASE-1 DOMAIN-CONTAINING PROTEIN"/>
    <property type="match status" value="1"/>
</dbReference>
<dbReference type="RefSeq" id="WP_160862591.1">
    <property type="nucleotide sequence ID" value="NZ_WUMK01000015.1"/>
</dbReference>
<dbReference type="Gene3D" id="3.40.50.1820">
    <property type="entry name" value="alpha/beta hydrolase"/>
    <property type="match status" value="1"/>
</dbReference>
<keyword evidence="2" id="KW-0732">Signal</keyword>
<dbReference type="InterPro" id="IPR050471">
    <property type="entry name" value="AB_hydrolase"/>
</dbReference>
<dbReference type="AlphaFoldDB" id="A0A6N8SMQ7"/>
<feature type="region of interest" description="Disordered" evidence="1">
    <location>
        <begin position="299"/>
        <end position="325"/>
    </location>
</feature>
<keyword evidence="5" id="KW-1185">Reference proteome</keyword>
<dbReference type="InterPro" id="IPR000073">
    <property type="entry name" value="AB_hydrolase_1"/>
</dbReference>
<dbReference type="GO" id="GO:0016787">
    <property type="term" value="F:hydrolase activity"/>
    <property type="evidence" value="ECO:0007669"/>
    <property type="project" value="UniProtKB-KW"/>
</dbReference>
<proteinExistence type="predicted"/>
<evidence type="ECO:0000259" key="3">
    <source>
        <dbReference type="Pfam" id="PF00561"/>
    </source>
</evidence>
<dbReference type="OrthoDB" id="9780765at2"/>
<dbReference type="PANTHER" id="PTHR43433">
    <property type="entry name" value="HYDROLASE, ALPHA/BETA FOLD FAMILY PROTEIN"/>
    <property type="match status" value="1"/>
</dbReference>
<dbReference type="EMBL" id="WUMK01000015">
    <property type="protein sequence ID" value="MXN49108.1"/>
    <property type="molecule type" value="Genomic_DNA"/>
</dbReference>
<evidence type="ECO:0000313" key="4">
    <source>
        <dbReference type="EMBL" id="MXN49108.1"/>
    </source>
</evidence>
<feature type="signal peptide" evidence="2">
    <location>
        <begin position="1"/>
        <end position="19"/>
    </location>
</feature>
<evidence type="ECO:0000256" key="2">
    <source>
        <dbReference type="SAM" id="SignalP"/>
    </source>
</evidence>
<reference evidence="4 5" key="1">
    <citation type="submission" date="2019-12" db="EMBL/GenBank/DDBJ databases">
        <title>Shinella kummerowiae sp. nov., a symbiotic bacterium isolated from root nodules of the herbal legume Kummerowia stipulacea.</title>
        <authorList>
            <person name="Gao J."/>
        </authorList>
    </citation>
    <scope>NUCLEOTIDE SEQUENCE [LARGE SCALE GENOMIC DNA]</scope>
    <source>
        <strain evidence="4 5">CCBAU 25048</strain>
    </source>
</reference>
<dbReference type="PRINTS" id="PR00111">
    <property type="entry name" value="ABHYDROLASE"/>
</dbReference>
<gene>
    <name evidence="4" type="ORF">GR138_28285</name>
</gene>
<protein>
    <submittedName>
        <fullName evidence="4">Alpha/beta fold hydrolase</fullName>
    </submittedName>
</protein>
<name>A0A6N8SMQ7_9HYPH</name>